<reference evidence="2" key="1">
    <citation type="journal article" date="2019" name="Int. J. Syst. Evol. Microbiol.">
        <title>The Global Catalogue of Microorganisms (GCM) 10K type strain sequencing project: providing services to taxonomists for standard genome sequencing and annotation.</title>
        <authorList>
            <consortium name="The Broad Institute Genomics Platform"/>
            <consortium name="The Broad Institute Genome Sequencing Center for Infectious Disease"/>
            <person name="Wu L."/>
            <person name="Ma J."/>
        </authorList>
    </citation>
    <scope>NUCLEOTIDE SEQUENCE [LARGE SCALE GENOMIC DNA]</scope>
    <source>
        <strain evidence="2">JCM 17926</strain>
    </source>
</reference>
<protein>
    <submittedName>
        <fullName evidence="1">Uncharacterized protein</fullName>
    </submittedName>
</protein>
<dbReference type="EMBL" id="BAABHC010000014">
    <property type="protein sequence ID" value="GAA4434230.1"/>
    <property type="molecule type" value="Genomic_DNA"/>
</dbReference>
<sequence>MTKHSDKLYEQLYSKHFKSSYAGKPTKKFVKLMQKIKESERMSYREKEMLSFYNIS</sequence>
<evidence type="ECO:0000313" key="2">
    <source>
        <dbReference type="Proteomes" id="UP001500552"/>
    </source>
</evidence>
<keyword evidence="2" id="KW-1185">Reference proteome</keyword>
<comment type="caution">
    <text evidence="1">The sequence shown here is derived from an EMBL/GenBank/DDBJ whole genome shotgun (WGS) entry which is preliminary data.</text>
</comment>
<dbReference type="Proteomes" id="UP001500552">
    <property type="component" value="Unassembled WGS sequence"/>
</dbReference>
<organism evidence="1 2">
    <name type="scientific">Pontibacter saemangeumensis</name>
    <dbReference type="NCBI Taxonomy" id="1084525"/>
    <lineage>
        <taxon>Bacteria</taxon>
        <taxon>Pseudomonadati</taxon>
        <taxon>Bacteroidota</taxon>
        <taxon>Cytophagia</taxon>
        <taxon>Cytophagales</taxon>
        <taxon>Hymenobacteraceae</taxon>
        <taxon>Pontibacter</taxon>
    </lineage>
</organism>
<evidence type="ECO:0000313" key="1">
    <source>
        <dbReference type="EMBL" id="GAA4434230.1"/>
    </source>
</evidence>
<name>A0ABP8LQJ3_9BACT</name>
<gene>
    <name evidence="1" type="ORF">GCM10023188_24910</name>
</gene>
<proteinExistence type="predicted"/>
<accession>A0ABP8LQJ3</accession>